<reference evidence="1" key="1">
    <citation type="journal article" date="2012" name="Nature">
        <title>The oyster genome reveals stress adaptation and complexity of shell formation.</title>
        <authorList>
            <person name="Zhang G."/>
            <person name="Fang X."/>
            <person name="Guo X."/>
            <person name="Li L."/>
            <person name="Luo R."/>
            <person name="Xu F."/>
            <person name="Yang P."/>
            <person name="Zhang L."/>
            <person name="Wang X."/>
            <person name="Qi H."/>
            <person name="Xiong Z."/>
            <person name="Que H."/>
            <person name="Xie Y."/>
            <person name="Holland P.W."/>
            <person name="Paps J."/>
            <person name="Zhu Y."/>
            <person name="Wu F."/>
            <person name="Chen Y."/>
            <person name="Wang J."/>
            <person name="Peng C."/>
            <person name="Meng J."/>
            <person name="Yang L."/>
            <person name="Liu J."/>
            <person name="Wen B."/>
            <person name="Zhang N."/>
            <person name="Huang Z."/>
            <person name="Zhu Q."/>
            <person name="Feng Y."/>
            <person name="Mount A."/>
            <person name="Hedgecock D."/>
            <person name="Xu Z."/>
            <person name="Liu Y."/>
            <person name="Domazet-Loso T."/>
            <person name="Du Y."/>
            <person name="Sun X."/>
            <person name="Zhang S."/>
            <person name="Liu B."/>
            <person name="Cheng P."/>
            <person name="Jiang X."/>
            <person name="Li J."/>
            <person name="Fan D."/>
            <person name="Wang W."/>
            <person name="Fu W."/>
            <person name="Wang T."/>
            <person name="Wang B."/>
            <person name="Zhang J."/>
            <person name="Peng Z."/>
            <person name="Li Y."/>
            <person name="Li N."/>
            <person name="Wang J."/>
            <person name="Chen M."/>
            <person name="He Y."/>
            <person name="Tan F."/>
            <person name="Song X."/>
            <person name="Zheng Q."/>
            <person name="Huang R."/>
            <person name="Yang H."/>
            <person name="Du X."/>
            <person name="Chen L."/>
            <person name="Yang M."/>
            <person name="Gaffney P.M."/>
            <person name="Wang S."/>
            <person name="Luo L."/>
            <person name="She Z."/>
            <person name="Ming Y."/>
            <person name="Huang W."/>
            <person name="Zhang S."/>
            <person name="Huang B."/>
            <person name="Zhang Y."/>
            <person name="Qu T."/>
            <person name="Ni P."/>
            <person name="Miao G."/>
            <person name="Wang J."/>
            <person name="Wang Q."/>
            <person name="Steinberg C.E."/>
            <person name="Wang H."/>
            <person name="Li N."/>
            <person name="Qian L."/>
            <person name="Zhang G."/>
            <person name="Li Y."/>
            <person name="Yang H."/>
            <person name="Liu X."/>
            <person name="Wang J."/>
            <person name="Yin Y."/>
            <person name="Wang J."/>
        </authorList>
    </citation>
    <scope>NUCLEOTIDE SEQUENCE [LARGE SCALE GENOMIC DNA]</scope>
    <source>
        <strain evidence="1">05x7-T-G4-1.051#20</strain>
    </source>
</reference>
<dbReference type="InParanoid" id="K1R493"/>
<dbReference type="Gene3D" id="3.30.420.40">
    <property type="match status" value="1"/>
</dbReference>
<sequence>MVIHPVSDIVIPGKKQRKLPENLNAVNGRQMKSIDVMTAVLGYMISHIKNEAVFQGLPLTPNYVLTIPTCACKDSRTFMTEAALKAGCLQGNIKIVEEAAAILQFCLHDKQHTGVTSLDDICNRRYIVVECEVIAKRHLMVK</sequence>
<name>K1R493_MAGGI</name>
<dbReference type="EMBL" id="JH818278">
    <property type="protein sequence ID" value="EKC38339.1"/>
    <property type="molecule type" value="Genomic_DNA"/>
</dbReference>
<dbReference type="HOGENOM" id="CLU_1817634_0_0_1"/>
<evidence type="ECO:0000313" key="1">
    <source>
        <dbReference type="EMBL" id="EKC38339.1"/>
    </source>
</evidence>
<protein>
    <submittedName>
        <fullName evidence="1">Uncharacterized protein</fullName>
    </submittedName>
</protein>
<gene>
    <name evidence="1" type="ORF">CGI_10021777</name>
</gene>
<dbReference type="AlphaFoldDB" id="K1R493"/>
<organism evidence="1">
    <name type="scientific">Magallana gigas</name>
    <name type="common">Pacific oyster</name>
    <name type="synonym">Crassostrea gigas</name>
    <dbReference type="NCBI Taxonomy" id="29159"/>
    <lineage>
        <taxon>Eukaryota</taxon>
        <taxon>Metazoa</taxon>
        <taxon>Spiralia</taxon>
        <taxon>Lophotrochozoa</taxon>
        <taxon>Mollusca</taxon>
        <taxon>Bivalvia</taxon>
        <taxon>Autobranchia</taxon>
        <taxon>Pteriomorphia</taxon>
        <taxon>Ostreida</taxon>
        <taxon>Ostreoidea</taxon>
        <taxon>Ostreidae</taxon>
        <taxon>Magallana</taxon>
    </lineage>
</organism>
<proteinExistence type="predicted"/>
<accession>K1R493</accession>